<name>A0ABR1VNU8_9PEZI</name>
<gene>
    <name evidence="3" type="ORF">PG996_006273</name>
</gene>
<dbReference type="SUPFAM" id="SSF48403">
    <property type="entry name" value="Ankyrin repeat"/>
    <property type="match status" value="1"/>
</dbReference>
<protein>
    <submittedName>
        <fullName evidence="3">Uncharacterized protein</fullName>
    </submittedName>
</protein>
<reference evidence="3 4" key="1">
    <citation type="submission" date="2023-01" db="EMBL/GenBank/DDBJ databases">
        <title>Analysis of 21 Apiospora genomes using comparative genomics revels a genus with tremendous synthesis potential of carbohydrate active enzymes and secondary metabolites.</title>
        <authorList>
            <person name="Sorensen T."/>
        </authorList>
    </citation>
    <scope>NUCLEOTIDE SEQUENCE [LARGE SCALE GENOMIC DNA]</scope>
    <source>
        <strain evidence="3 4">CBS 83171</strain>
    </source>
</reference>
<feature type="compositionally biased region" description="Basic residues" evidence="2">
    <location>
        <begin position="1"/>
        <end position="10"/>
    </location>
</feature>
<accession>A0ABR1VNU8</accession>
<dbReference type="Gene3D" id="1.25.40.20">
    <property type="entry name" value="Ankyrin repeat-containing domain"/>
    <property type="match status" value="1"/>
</dbReference>
<feature type="compositionally biased region" description="Low complexity" evidence="2">
    <location>
        <begin position="11"/>
        <end position="41"/>
    </location>
</feature>
<keyword evidence="4" id="KW-1185">Reference proteome</keyword>
<feature type="repeat" description="ANK" evidence="1">
    <location>
        <begin position="285"/>
        <end position="312"/>
    </location>
</feature>
<dbReference type="InterPro" id="IPR036770">
    <property type="entry name" value="Ankyrin_rpt-contain_sf"/>
</dbReference>
<feature type="compositionally biased region" description="Low complexity" evidence="2">
    <location>
        <begin position="231"/>
        <end position="242"/>
    </location>
</feature>
<feature type="compositionally biased region" description="Low complexity" evidence="2">
    <location>
        <begin position="48"/>
        <end position="60"/>
    </location>
</feature>
<dbReference type="InterPro" id="IPR002110">
    <property type="entry name" value="Ankyrin_rpt"/>
</dbReference>
<feature type="compositionally biased region" description="Basic and acidic residues" evidence="2">
    <location>
        <begin position="63"/>
        <end position="73"/>
    </location>
</feature>
<organism evidence="3 4">
    <name type="scientific">Apiospora saccharicola</name>
    <dbReference type="NCBI Taxonomy" id="335842"/>
    <lineage>
        <taxon>Eukaryota</taxon>
        <taxon>Fungi</taxon>
        <taxon>Dikarya</taxon>
        <taxon>Ascomycota</taxon>
        <taxon>Pezizomycotina</taxon>
        <taxon>Sordariomycetes</taxon>
        <taxon>Xylariomycetidae</taxon>
        <taxon>Amphisphaeriales</taxon>
        <taxon>Apiosporaceae</taxon>
        <taxon>Apiospora</taxon>
    </lineage>
</organism>
<evidence type="ECO:0000256" key="1">
    <source>
        <dbReference type="PROSITE-ProRule" id="PRU00023"/>
    </source>
</evidence>
<dbReference type="Proteomes" id="UP001446871">
    <property type="component" value="Unassembled WGS sequence"/>
</dbReference>
<dbReference type="PROSITE" id="PS50297">
    <property type="entry name" value="ANK_REP_REGION"/>
    <property type="match status" value="1"/>
</dbReference>
<comment type="caution">
    <text evidence="3">The sequence shown here is derived from an EMBL/GenBank/DDBJ whole genome shotgun (WGS) entry which is preliminary data.</text>
</comment>
<keyword evidence="1" id="KW-0040">ANK repeat</keyword>
<dbReference type="Pfam" id="PF12796">
    <property type="entry name" value="Ank_2"/>
    <property type="match status" value="1"/>
</dbReference>
<evidence type="ECO:0000313" key="4">
    <source>
        <dbReference type="Proteomes" id="UP001446871"/>
    </source>
</evidence>
<dbReference type="PROSITE" id="PS50088">
    <property type="entry name" value="ANK_REPEAT"/>
    <property type="match status" value="1"/>
</dbReference>
<evidence type="ECO:0000256" key="2">
    <source>
        <dbReference type="SAM" id="MobiDB-lite"/>
    </source>
</evidence>
<feature type="region of interest" description="Disordered" evidence="2">
    <location>
        <begin position="204"/>
        <end position="246"/>
    </location>
</feature>
<dbReference type="EMBL" id="JAQQWM010000003">
    <property type="protein sequence ID" value="KAK8072925.1"/>
    <property type="molecule type" value="Genomic_DNA"/>
</dbReference>
<proteinExistence type="predicted"/>
<feature type="region of interest" description="Disordered" evidence="2">
    <location>
        <begin position="1"/>
        <end position="96"/>
    </location>
</feature>
<sequence>MEVQKLKKQLMKFQKANGGDNNTNTNTNSGSSRSSSSNYYSPSPPPSHTSSNGSSDNNNNVMEKPEHDMENRIHTPSSPRHSESGSSNHTVDIDMEYGPPASSSWMDKYFSMDIHEPLDLGPALLPRFDMHTASEFPNFETGNTTSATQSKSIIAHSGQHITPPQSEPLGKQSGSQITPVTRFQSLEPAASPFFPQLELPVDFGHHHNQHRHHGADDRAFTPPSPFPQPATLLQSSSTSSKNNKQDIVPDSNASLLHLAVAGGHLETVRLIVKHKHYLMHERDSKGYTPVQLAILAGLTDIVALFLENGGSL</sequence>
<evidence type="ECO:0000313" key="3">
    <source>
        <dbReference type="EMBL" id="KAK8072925.1"/>
    </source>
</evidence>